<geneLocation type="plasmid" evidence="10 11">
    <name>pO132a</name>
</geneLocation>
<reference evidence="10 11" key="1">
    <citation type="journal article" date="2023" name="Syst. Appl. Microbiol.">
        <title>Agrobacterium cucumeris sp. nov. isolated from crazy roots on cucumber (Cucumis sativus).</title>
        <authorList>
            <person name="Warabieda M."/>
            <person name="Kuzmanovic N."/>
            <person name="Trzcinski P."/>
            <person name="Pulawska J."/>
        </authorList>
    </citation>
    <scope>NUCLEOTIDE SEQUENCE [LARGE SCALE GENOMIC DNA]</scope>
    <source>
        <strain evidence="10 11">O132</strain>
    </source>
</reference>
<dbReference type="PANTHER" id="PTHR42929:SF5">
    <property type="entry name" value="ABC TRANSPORTER PERMEASE PROTEIN"/>
    <property type="match status" value="1"/>
</dbReference>
<keyword evidence="6 8" id="KW-1133">Transmembrane helix</keyword>
<evidence type="ECO:0000256" key="5">
    <source>
        <dbReference type="ARBA" id="ARBA00022692"/>
    </source>
</evidence>
<feature type="transmembrane region" description="Helical" evidence="8">
    <location>
        <begin position="31"/>
        <end position="55"/>
    </location>
</feature>
<name>A0ABY8RVS5_9HYPH</name>
<dbReference type="Gene3D" id="1.10.3720.10">
    <property type="entry name" value="MetI-like"/>
    <property type="match status" value="1"/>
</dbReference>
<evidence type="ECO:0000256" key="7">
    <source>
        <dbReference type="ARBA" id="ARBA00023136"/>
    </source>
</evidence>
<keyword evidence="5 8" id="KW-0812">Transmembrane</keyword>
<evidence type="ECO:0000259" key="9">
    <source>
        <dbReference type="PROSITE" id="PS50928"/>
    </source>
</evidence>
<dbReference type="PROSITE" id="PS50928">
    <property type="entry name" value="ABC_TM1"/>
    <property type="match status" value="1"/>
</dbReference>
<dbReference type="RefSeq" id="WP_269704240.1">
    <property type="nucleotide sequence ID" value="NZ_CP080389.1"/>
</dbReference>
<keyword evidence="3 8" id="KW-0813">Transport</keyword>
<evidence type="ECO:0000256" key="1">
    <source>
        <dbReference type="ARBA" id="ARBA00004651"/>
    </source>
</evidence>
<keyword evidence="7 8" id="KW-0472">Membrane</keyword>
<feature type="transmembrane region" description="Helical" evidence="8">
    <location>
        <begin position="381"/>
        <end position="404"/>
    </location>
</feature>
<evidence type="ECO:0000313" key="10">
    <source>
        <dbReference type="EMBL" id="WHO11646.1"/>
    </source>
</evidence>
<feature type="transmembrane region" description="Helical" evidence="8">
    <location>
        <begin position="281"/>
        <end position="302"/>
    </location>
</feature>
<proteinExistence type="inferred from homology"/>
<dbReference type="CDD" id="cd06261">
    <property type="entry name" value="TM_PBP2"/>
    <property type="match status" value="1"/>
</dbReference>
<comment type="subcellular location">
    <subcellularLocation>
        <location evidence="1 8">Cell membrane</location>
        <topology evidence="1 8">Multi-pass membrane protein</topology>
    </subcellularLocation>
</comment>
<dbReference type="InterPro" id="IPR035906">
    <property type="entry name" value="MetI-like_sf"/>
</dbReference>
<accession>A0ABY8RVS5</accession>
<keyword evidence="10" id="KW-0614">Plasmid</keyword>
<comment type="similarity">
    <text evidence="2">Belongs to the binding-protein-dependent transport system permease family. CysTW subfamily.</text>
</comment>
<dbReference type="PANTHER" id="PTHR42929">
    <property type="entry name" value="INNER MEMBRANE ABC TRANSPORTER PERMEASE PROTEIN YDCU-RELATED-RELATED"/>
    <property type="match status" value="1"/>
</dbReference>
<dbReference type="EMBL" id="CP080389">
    <property type="protein sequence ID" value="WHO11646.1"/>
    <property type="molecule type" value="Genomic_DNA"/>
</dbReference>
<evidence type="ECO:0000256" key="8">
    <source>
        <dbReference type="RuleBase" id="RU363032"/>
    </source>
</evidence>
<dbReference type="Pfam" id="PF00528">
    <property type="entry name" value="BPD_transp_1"/>
    <property type="match status" value="1"/>
</dbReference>
<dbReference type="Proteomes" id="UP001225611">
    <property type="component" value="Plasmid pO132a"/>
</dbReference>
<feature type="transmembrane region" description="Helical" evidence="8">
    <location>
        <begin position="198"/>
        <end position="217"/>
    </location>
</feature>
<organism evidence="10 11">
    <name type="scientific">Agrobacterium cucumeris</name>
    <dbReference type="NCBI Taxonomy" id="2862866"/>
    <lineage>
        <taxon>Bacteria</taxon>
        <taxon>Pseudomonadati</taxon>
        <taxon>Pseudomonadota</taxon>
        <taxon>Alphaproteobacteria</taxon>
        <taxon>Hyphomicrobiales</taxon>
        <taxon>Rhizobiaceae</taxon>
        <taxon>Rhizobium/Agrobacterium group</taxon>
        <taxon>Agrobacterium</taxon>
    </lineage>
</organism>
<keyword evidence="4" id="KW-1003">Cell membrane</keyword>
<feature type="domain" description="ABC transmembrane type-1" evidence="9">
    <location>
        <begin position="194"/>
        <end position="400"/>
    </location>
</feature>
<evidence type="ECO:0000256" key="2">
    <source>
        <dbReference type="ARBA" id="ARBA00007069"/>
    </source>
</evidence>
<dbReference type="SUPFAM" id="SSF161098">
    <property type="entry name" value="MetI-like"/>
    <property type="match status" value="1"/>
</dbReference>
<protein>
    <submittedName>
        <fullName evidence="10">ABC transporter permease</fullName>
    </submittedName>
</protein>
<evidence type="ECO:0000256" key="4">
    <source>
        <dbReference type="ARBA" id="ARBA00022475"/>
    </source>
</evidence>
<feature type="transmembrane region" description="Helical" evidence="8">
    <location>
        <begin position="229"/>
        <end position="252"/>
    </location>
</feature>
<gene>
    <name evidence="10" type="ORF">KZ699_24860</name>
</gene>
<keyword evidence="11" id="KW-1185">Reference proteome</keyword>
<dbReference type="InterPro" id="IPR000515">
    <property type="entry name" value="MetI-like"/>
</dbReference>
<feature type="transmembrane region" description="Helical" evidence="8">
    <location>
        <begin position="323"/>
        <end position="352"/>
    </location>
</feature>
<evidence type="ECO:0000313" key="11">
    <source>
        <dbReference type="Proteomes" id="UP001225611"/>
    </source>
</evidence>
<evidence type="ECO:0000256" key="6">
    <source>
        <dbReference type="ARBA" id="ARBA00022989"/>
    </source>
</evidence>
<evidence type="ECO:0000256" key="3">
    <source>
        <dbReference type="ARBA" id="ARBA00022448"/>
    </source>
</evidence>
<sequence>MNAISLSANADQSRELKTSLRAAQRRVQWRATFLILPLFLFMVVAFVMPLGMLLFTSVYSPEVRDGLPRTTIALSQWRGKELPDDATYQALVDDLTHVANKEVMTAVAALNLRKSGFRSLLLKTKNTTQLQSVAGTRDDLVAIDKRWGDVSYWQTISDMTGAFTSAQLLATVDLSYGDKGDIVAADEAVYGPLIARTVWIAFIVLSWCVLLGYPISWTIAQVPDRYKNLLLLLVLVPLWTSLLARTAAWLLLFQKDGKLNEVLVGLGIFDAAQQLLYTRGAVYVAMVHIMLPLMVLPIYAIMKTIGPEQVRAAKSLGASPSAAFFQVYLPQTLPGVTAGSVVVFVMSLGFYITPTLIGGGRDVMLSTVIAQLALKSADWPLASALALVMLIGVAAILMAFRIIFKTRSVFNA</sequence>